<keyword evidence="3" id="KW-1185">Reference proteome</keyword>
<comment type="caution">
    <text evidence="2">The sequence shown here is derived from an EMBL/GenBank/DDBJ whole genome shotgun (WGS) entry which is preliminary data.</text>
</comment>
<dbReference type="Pfam" id="PF14280">
    <property type="entry name" value="DUF4365"/>
    <property type="match status" value="1"/>
</dbReference>
<proteinExistence type="predicted"/>
<reference evidence="2 3" key="1">
    <citation type="submission" date="2019-03" db="EMBL/GenBank/DDBJ databases">
        <title>Metabolic reconstructions from genomes of highly enriched 'Candidatus Accumulibacter' and 'Candidatus Competibacter' bioreactor populations.</title>
        <authorList>
            <person name="Annavajhala M.K."/>
            <person name="Welles L."/>
            <person name="Abbas B."/>
            <person name="Sorokin D."/>
            <person name="Park H."/>
            <person name="Van Loosdrecht M."/>
            <person name="Chandran K."/>
        </authorList>
    </citation>
    <scope>NUCLEOTIDE SEQUENCE [LARGE SCALE GENOMIC DNA]</scope>
    <source>
        <strain evidence="2 3">SBR_G</strain>
    </source>
</reference>
<accession>A0ABX1TL36</accession>
<dbReference type="RefSeq" id="WP_169249389.1">
    <property type="nucleotide sequence ID" value="NZ_SPMZ01000038.1"/>
</dbReference>
<dbReference type="InterPro" id="IPR025375">
    <property type="entry name" value="DUF4365"/>
</dbReference>
<feature type="domain" description="DUF4365" evidence="1">
    <location>
        <begin position="9"/>
        <end position="153"/>
    </location>
</feature>
<protein>
    <submittedName>
        <fullName evidence="2">DUF4365 domain-containing protein</fullName>
    </submittedName>
</protein>
<evidence type="ECO:0000259" key="1">
    <source>
        <dbReference type="Pfam" id="PF14280"/>
    </source>
</evidence>
<evidence type="ECO:0000313" key="2">
    <source>
        <dbReference type="EMBL" id="NMQ20128.1"/>
    </source>
</evidence>
<dbReference type="EMBL" id="SPMZ01000038">
    <property type="protein sequence ID" value="NMQ20128.1"/>
    <property type="molecule type" value="Genomic_DNA"/>
</dbReference>
<name>A0ABX1TL36_9GAMM</name>
<sequence>MEINQRKARFSLAYIGAVAARAGYQVCEPVVDDDSVDGILIGQAGRRPRIEFQAKASSRELLQDHHLAFPLSIKNYDDLRADVIVPRLLIVVLIPEQPENWLHHSEEQLCLRHCGYWLSLAGQPDTENTTTVTVHLPRQQRFDSEALHTLMTRTERGEAL</sequence>
<gene>
    <name evidence="2" type="ORF">E4P82_13525</name>
</gene>
<organism evidence="2 3">
    <name type="scientific">Candidatus Competibacter phosphatis</name>
    <dbReference type="NCBI Taxonomy" id="221280"/>
    <lineage>
        <taxon>Bacteria</taxon>
        <taxon>Pseudomonadati</taxon>
        <taxon>Pseudomonadota</taxon>
        <taxon>Gammaproteobacteria</taxon>
        <taxon>Candidatus Competibacteraceae</taxon>
        <taxon>Candidatus Competibacter</taxon>
    </lineage>
</organism>
<evidence type="ECO:0000313" key="3">
    <source>
        <dbReference type="Proteomes" id="UP000760480"/>
    </source>
</evidence>
<dbReference type="Proteomes" id="UP000760480">
    <property type="component" value="Unassembled WGS sequence"/>
</dbReference>